<feature type="compositionally biased region" description="Basic and acidic residues" evidence="6">
    <location>
        <begin position="420"/>
        <end position="430"/>
    </location>
</feature>
<dbReference type="InterPro" id="IPR006086">
    <property type="entry name" value="XPG-I_dom"/>
</dbReference>
<dbReference type="GO" id="GO:0017108">
    <property type="term" value="F:5'-flap endonuclease activity"/>
    <property type="evidence" value="ECO:0007669"/>
    <property type="project" value="TreeGrafter"/>
</dbReference>
<evidence type="ECO:0000256" key="6">
    <source>
        <dbReference type="SAM" id="MobiDB-lite"/>
    </source>
</evidence>
<dbReference type="EMBL" id="MLAK01001298">
    <property type="protein sequence ID" value="OHS94688.1"/>
    <property type="molecule type" value="Genomic_DNA"/>
</dbReference>
<dbReference type="OrthoDB" id="26491at2759"/>
<dbReference type="GO" id="GO:0046872">
    <property type="term" value="F:metal ion binding"/>
    <property type="evidence" value="ECO:0007669"/>
    <property type="project" value="UniProtKB-KW"/>
</dbReference>
<feature type="region of interest" description="Disordered" evidence="6">
    <location>
        <begin position="363"/>
        <end position="435"/>
    </location>
</feature>
<feature type="compositionally biased region" description="Low complexity" evidence="6">
    <location>
        <begin position="458"/>
        <end position="485"/>
    </location>
</feature>
<dbReference type="Proteomes" id="UP000179807">
    <property type="component" value="Unassembled WGS sequence"/>
</dbReference>
<dbReference type="VEuPathDB" id="TrichDB:TRFO_39129"/>
<organism evidence="9 10">
    <name type="scientific">Tritrichomonas foetus</name>
    <dbReference type="NCBI Taxonomy" id="1144522"/>
    <lineage>
        <taxon>Eukaryota</taxon>
        <taxon>Metamonada</taxon>
        <taxon>Parabasalia</taxon>
        <taxon>Tritrichomonadida</taxon>
        <taxon>Tritrichomonadidae</taxon>
        <taxon>Tritrichomonas</taxon>
    </lineage>
</organism>
<dbReference type="GeneID" id="94847168"/>
<dbReference type="Gene3D" id="1.10.150.20">
    <property type="entry name" value="5' to 3' exonuclease, C-terminal subdomain"/>
    <property type="match status" value="1"/>
</dbReference>
<keyword evidence="10" id="KW-1185">Reference proteome</keyword>
<feature type="domain" description="XPG-I" evidence="7">
    <location>
        <begin position="138"/>
        <end position="207"/>
    </location>
</feature>
<dbReference type="PANTHER" id="PTHR11081">
    <property type="entry name" value="FLAP ENDONUCLEASE FAMILY MEMBER"/>
    <property type="match status" value="1"/>
</dbReference>
<dbReference type="RefSeq" id="XP_068347825.1">
    <property type="nucleotide sequence ID" value="XM_068512464.1"/>
</dbReference>
<keyword evidence="2" id="KW-0255">Endonuclease</keyword>
<sequence length="516" mass="59591">MKNLLPIIIDVTETIPISTIKNARIGINGNDWLYRAGFHHPIESHDINSDHFSIVLNELSEQLTQLIDQNITPVIVFDGCTSPFKTHLIEKEKNFKNSQYEHALQLDEKDFKNAAFPYYINSLSINFNMIQRWIIDLKTANIEYYIAPTEADAQLSHFTNINYIDYFLADHIDTLMFAPKNILFQCFDKQKNVILINFENVIKKLKLSKNQFIIACCLAGNKYFQRSTPVGLISSIDLVRKKKNNIEEILTYLELKRQYEIPNNYSARLNKALQIFRTISIYDIKTKSIEKLSSFHSNLHQDNDSHQNENSNINDLIYLVPTFPNPEDIEKFVIGEIEPINVLMTEIELEPICLQDFEDDKDIKDSTQDSNNSTHDIHDSTHDIHDSTHDSNESFIDINQKPNVNSVNQSIPQNCINDTTHNENDVHGEENSSVNQIEKKNPLLHLVSQHLTHISNSPSSHQDQQENQQQSPKQKSQQHLEATPKLKLKKPEKSENPHILQKSLMDYFAVQPPPKK</sequence>
<dbReference type="PRINTS" id="PR00853">
    <property type="entry name" value="XPGRADSUPER"/>
</dbReference>
<dbReference type="InterPro" id="IPR019974">
    <property type="entry name" value="XPG_CS"/>
</dbReference>
<dbReference type="PROSITE" id="PS00841">
    <property type="entry name" value="XPG_1"/>
    <property type="match status" value="1"/>
</dbReference>
<keyword evidence="1" id="KW-0479">Metal-binding</keyword>
<evidence type="ECO:0000256" key="5">
    <source>
        <dbReference type="ARBA" id="ARBA00023204"/>
    </source>
</evidence>
<keyword evidence="4" id="KW-0460">Magnesium</keyword>
<gene>
    <name evidence="9" type="ORF">TRFO_39129</name>
</gene>
<dbReference type="InterPro" id="IPR029060">
    <property type="entry name" value="PIN-like_dom_sf"/>
</dbReference>
<keyword evidence="3" id="KW-0227">DNA damage</keyword>
<keyword evidence="5" id="KW-0234">DNA repair</keyword>
<dbReference type="Pfam" id="PF00752">
    <property type="entry name" value="XPG_N"/>
    <property type="match status" value="1"/>
</dbReference>
<evidence type="ECO:0000256" key="3">
    <source>
        <dbReference type="ARBA" id="ARBA00022763"/>
    </source>
</evidence>
<protein>
    <submittedName>
        <fullName evidence="9">Uncharacterized protein</fullName>
    </submittedName>
</protein>
<comment type="caution">
    <text evidence="9">The sequence shown here is derived from an EMBL/GenBank/DDBJ whole genome shotgun (WGS) entry which is preliminary data.</text>
</comment>
<name>A0A1J4J648_9EUKA</name>
<evidence type="ECO:0000259" key="8">
    <source>
        <dbReference type="SMART" id="SM00485"/>
    </source>
</evidence>
<evidence type="ECO:0000256" key="4">
    <source>
        <dbReference type="ARBA" id="ARBA00022842"/>
    </source>
</evidence>
<keyword evidence="2" id="KW-0540">Nuclease</keyword>
<evidence type="ECO:0000256" key="1">
    <source>
        <dbReference type="ARBA" id="ARBA00022723"/>
    </source>
</evidence>
<proteinExistence type="predicted"/>
<accession>A0A1J4J648</accession>
<dbReference type="PANTHER" id="PTHR11081:SF9">
    <property type="entry name" value="FLAP ENDONUCLEASE 1"/>
    <property type="match status" value="1"/>
</dbReference>
<feature type="region of interest" description="Disordered" evidence="6">
    <location>
        <begin position="454"/>
        <end position="516"/>
    </location>
</feature>
<dbReference type="SMART" id="SM00484">
    <property type="entry name" value="XPGI"/>
    <property type="match status" value="1"/>
</dbReference>
<evidence type="ECO:0000259" key="7">
    <source>
        <dbReference type="SMART" id="SM00484"/>
    </source>
</evidence>
<evidence type="ECO:0000313" key="9">
    <source>
        <dbReference type="EMBL" id="OHS94688.1"/>
    </source>
</evidence>
<reference evidence="9" key="1">
    <citation type="submission" date="2016-10" db="EMBL/GenBank/DDBJ databases">
        <authorList>
            <person name="Benchimol M."/>
            <person name="Almeida L.G."/>
            <person name="Vasconcelos A.T."/>
            <person name="Perreira-Neves A."/>
            <person name="Rosa I.A."/>
            <person name="Tasca T."/>
            <person name="Bogo M.R."/>
            <person name="de Souza W."/>
        </authorList>
    </citation>
    <scope>NUCLEOTIDE SEQUENCE [LARGE SCALE GENOMIC DNA]</scope>
    <source>
        <strain evidence="9">K</strain>
    </source>
</reference>
<keyword evidence="2" id="KW-0378">Hydrolase</keyword>
<feature type="domain" description="XPG N-terminal" evidence="8">
    <location>
        <begin position="1"/>
        <end position="99"/>
    </location>
</feature>
<feature type="compositionally biased region" description="Basic and acidic residues" evidence="6">
    <location>
        <begin position="375"/>
        <end position="392"/>
    </location>
</feature>
<evidence type="ECO:0000256" key="2">
    <source>
        <dbReference type="ARBA" id="ARBA00022759"/>
    </source>
</evidence>
<dbReference type="AlphaFoldDB" id="A0A1J4J648"/>
<dbReference type="SUPFAM" id="SSF88723">
    <property type="entry name" value="PIN domain-like"/>
    <property type="match status" value="1"/>
</dbReference>
<dbReference type="Pfam" id="PF00867">
    <property type="entry name" value="XPG_I"/>
    <property type="match status" value="1"/>
</dbReference>
<dbReference type="InterPro" id="IPR006085">
    <property type="entry name" value="XPG_DNA_repair_N"/>
</dbReference>
<dbReference type="Gene3D" id="3.40.50.1010">
    <property type="entry name" value="5'-nuclease"/>
    <property type="match status" value="1"/>
</dbReference>
<dbReference type="GO" id="GO:0006281">
    <property type="term" value="P:DNA repair"/>
    <property type="evidence" value="ECO:0007669"/>
    <property type="project" value="UniProtKB-KW"/>
</dbReference>
<dbReference type="SMART" id="SM00485">
    <property type="entry name" value="XPGN"/>
    <property type="match status" value="1"/>
</dbReference>
<feature type="compositionally biased region" description="Polar residues" evidence="6">
    <location>
        <begin position="400"/>
        <end position="419"/>
    </location>
</feature>
<dbReference type="InterPro" id="IPR006084">
    <property type="entry name" value="XPG/Rad2"/>
</dbReference>
<evidence type="ECO:0000313" key="10">
    <source>
        <dbReference type="Proteomes" id="UP000179807"/>
    </source>
</evidence>